<dbReference type="EMBL" id="GBXM01033056">
    <property type="protein sequence ID" value="JAH75521.1"/>
    <property type="molecule type" value="Transcribed_RNA"/>
</dbReference>
<organism evidence="2">
    <name type="scientific">Anguilla anguilla</name>
    <name type="common">European freshwater eel</name>
    <name type="synonym">Muraena anguilla</name>
    <dbReference type="NCBI Taxonomy" id="7936"/>
    <lineage>
        <taxon>Eukaryota</taxon>
        <taxon>Metazoa</taxon>
        <taxon>Chordata</taxon>
        <taxon>Craniata</taxon>
        <taxon>Vertebrata</taxon>
        <taxon>Euteleostomi</taxon>
        <taxon>Actinopterygii</taxon>
        <taxon>Neopterygii</taxon>
        <taxon>Teleostei</taxon>
        <taxon>Anguilliformes</taxon>
        <taxon>Anguillidae</taxon>
        <taxon>Anguilla</taxon>
    </lineage>
</organism>
<protein>
    <submittedName>
        <fullName evidence="2">Uncharacterized protein</fullName>
    </submittedName>
</protein>
<evidence type="ECO:0000313" key="2">
    <source>
        <dbReference type="EMBL" id="JAH75521.1"/>
    </source>
</evidence>
<reference evidence="2" key="1">
    <citation type="submission" date="2014-11" db="EMBL/GenBank/DDBJ databases">
        <authorList>
            <person name="Amaro Gonzalez C."/>
        </authorList>
    </citation>
    <scope>NUCLEOTIDE SEQUENCE</scope>
</reference>
<sequence length="34" mass="3858">MRSLSSMFPSSYGLFSPVPESHMTESPRESARRL</sequence>
<accession>A0A0E9VBY1</accession>
<feature type="region of interest" description="Disordered" evidence="1">
    <location>
        <begin position="1"/>
        <end position="34"/>
    </location>
</feature>
<feature type="compositionally biased region" description="Basic and acidic residues" evidence="1">
    <location>
        <begin position="22"/>
        <end position="34"/>
    </location>
</feature>
<evidence type="ECO:0000256" key="1">
    <source>
        <dbReference type="SAM" id="MobiDB-lite"/>
    </source>
</evidence>
<dbReference type="AlphaFoldDB" id="A0A0E9VBY1"/>
<proteinExistence type="predicted"/>
<reference evidence="2" key="2">
    <citation type="journal article" date="2015" name="Fish Shellfish Immunol.">
        <title>Early steps in the European eel (Anguilla anguilla)-Vibrio vulnificus interaction in the gills: Role of the RtxA13 toxin.</title>
        <authorList>
            <person name="Callol A."/>
            <person name="Pajuelo D."/>
            <person name="Ebbesson L."/>
            <person name="Teles M."/>
            <person name="MacKenzie S."/>
            <person name="Amaro C."/>
        </authorList>
    </citation>
    <scope>NUCLEOTIDE SEQUENCE</scope>
</reference>
<name>A0A0E9VBY1_ANGAN</name>